<dbReference type="Proteomes" id="UP000230842">
    <property type="component" value="Unassembled WGS sequence"/>
</dbReference>
<dbReference type="EMBL" id="PGEZ01000001">
    <property type="protein sequence ID" value="PJJ56898.1"/>
    <property type="molecule type" value="Genomic_DNA"/>
</dbReference>
<evidence type="ECO:0008006" key="4">
    <source>
        <dbReference type="Google" id="ProtNLM"/>
    </source>
</evidence>
<protein>
    <recommendedName>
        <fullName evidence="4">Sulfotransferase family protein</fullName>
    </recommendedName>
</protein>
<keyword evidence="3" id="KW-1185">Reference proteome</keyword>
<gene>
    <name evidence="2" type="ORF">CLV56_1113</name>
</gene>
<evidence type="ECO:0000313" key="2">
    <source>
        <dbReference type="EMBL" id="PJJ56898.1"/>
    </source>
</evidence>
<reference evidence="2 3" key="1">
    <citation type="submission" date="2017-11" db="EMBL/GenBank/DDBJ databases">
        <title>Genomic Encyclopedia of Archaeal and Bacterial Type Strains, Phase II (KMG-II): From Individual Species to Whole Genera.</title>
        <authorList>
            <person name="Goeker M."/>
        </authorList>
    </citation>
    <scope>NUCLEOTIDE SEQUENCE [LARGE SCALE GENOMIC DNA]</scope>
    <source>
        <strain evidence="2 3">DSM 27763</strain>
    </source>
</reference>
<dbReference type="Gene3D" id="3.40.50.300">
    <property type="entry name" value="P-loop containing nucleotide triphosphate hydrolases"/>
    <property type="match status" value="1"/>
</dbReference>
<dbReference type="SUPFAM" id="SSF52540">
    <property type="entry name" value="P-loop containing nucleoside triphosphate hydrolases"/>
    <property type="match status" value="1"/>
</dbReference>
<organism evidence="2 3">
    <name type="scientific">Mumia flava</name>
    <dbReference type="NCBI Taxonomy" id="1348852"/>
    <lineage>
        <taxon>Bacteria</taxon>
        <taxon>Bacillati</taxon>
        <taxon>Actinomycetota</taxon>
        <taxon>Actinomycetes</taxon>
        <taxon>Propionibacteriales</taxon>
        <taxon>Nocardioidaceae</taxon>
        <taxon>Mumia</taxon>
    </lineage>
</organism>
<name>A0A0B2BRL8_9ACTN</name>
<dbReference type="InterPro" id="IPR027417">
    <property type="entry name" value="P-loop_NTPase"/>
</dbReference>
<dbReference type="OrthoDB" id="5144031at2"/>
<feature type="region of interest" description="Disordered" evidence="1">
    <location>
        <begin position="345"/>
        <end position="370"/>
    </location>
</feature>
<proteinExistence type="predicted"/>
<sequence length="380" mass="41528">MTDDAHGSLELAAGTCLVHIGPHKTGSTALQSAMHAARDDLAAQGVQLLGRTRHDAAGYRWVTDRLLRHQDPARGERLWNGIVRQARETGGRRSVTSSEFLSDARGEQVARIVDDLGGPRAHVVVTLRPLSRILPSQWQQYVQRGLTIPYERWLKNTLDGGRTNPSFWVRHRSDELVARWADVVGSDRMTIVVVDPSDHGALPRSFEALLGLRTGTLELRSDRANRSLTAAEAAMLQAFSRRFRKHGPGRTGWSAIVTPGALAEVKKRRPGPDEAAIVTPQWALDRSAEIGAEMVAGLRASGARVVGDLSVLSTPEVERPSASVTALPVEAAARLALAMAESGRRVERRESRGTTAVGRGSGLRRRVPQRLRRAVRRVRG</sequence>
<evidence type="ECO:0000256" key="1">
    <source>
        <dbReference type="SAM" id="MobiDB-lite"/>
    </source>
</evidence>
<comment type="caution">
    <text evidence="2">The sequence shown here is derived from an EMBL/GenBank/DDBJ whole genome shotgun (WGS) entry which is preliminary data.</text>
</comment>
<dbReference type="AlphaFoldDB" id="A0A0B2BRL8"/>
<accession>A0A0B2BRL8</accession>
<dbReference type="RefSeq" id="WP_039342950.1">
    <property type="nucleotide sequence ID" value="NZ_PGEZ01000001.1"/>
</dbReference>
<evidence type="ECO:0000313" key="3">
    <source>
        <dbReference type="Proteomes" id="UP000230842"/>
    </source>
</evidence>